<evidence type="ECO:0000313" key="8">
    <source>
        <dbReference type="Proteomes" id="UP001362999"/>
    </source>
</evidence>
<feature type="compositionally biased region" description="Acidic residues" evidence="6">
    <location>
        <begin position="135"/>
        <end position="145"/>
    </location>
</feature>
<name>A0AAW0BAD4_9AGAR</name>
<dbReference type="GO" id="GO:0005634">
    <property type="term" value="C:nucleus"/>
    <property type="evidence" value="ECO:0007669"/>
    <property type="project" value="UniProtKB-SubCell"/>
</dbReference>
<accession>A0AAW0BAD4</accession>
<keyword evidence="3" id="KW-0863">Zinc-finger</keyword>
<proteinExistence type="predicted"/>
<dbReference type="AlphaFoldDB" id="A0AAW0BAD4"/>
<evidence type="ECO:0000313" key="7">
    <source>
        <dbReference type="EMBL" id="KAK7022969.1"/>
    </source>
</evidence>
<dbReference type="GO" id="GO:0008270">
    <property type="term" value="F:zinc ion binding"/>
    <property type="evidence" value="ECO:0007669"/>
    <property type="project" value="UniProtKB-KW"/>
</dbReference>
<organism evidence="7 8">
    <name type="scientific">Favolaschia claudopus</name>
    <dbReference type="NCBI Taxonomy" id="2862362"/>
    <lineage>
        <taxon>Eukaryota</taxon>
        <taxon>Fungi</taxon>
        <taxon>Dikarya</taxon>
        <taxon>Basidiomycota</taxon>
        <taxon>Agaricomycotina</taxon>
        <taxon>Agaricomycetes</taxon>
        <taxon>Agaricomycetidae</taxon>
        <taxon>Agaricales</taxon>
        <taxon>Marasmiineae</taxon>
        <taxon>Mycenaceae</taxon>
        <taxon>Favolaschia</taxon>
    </lineage>
</organism>
<protein>
    <submittedName>
        <fullName evidence="7">Uncharacterized protein</fullName>
    </submittedName>
</protein>
<dbReference type="Proteomes" id="UP001362999">
    <property type="component" value="Unassembled WGS sequence"/>
</dbReference>
<evidence type="ECO:0000256" key="6">
    <source>
        <dbReference type="SAM" id="MobiDB-lite"/>
    </source>
</evidence>
<dbReference type="InterPro" id="IPR012337">
    <property type="entry name" value="RNaseH-like_sf"/>
</dbReference>
<gene>
    <name evidence="7" type="ORF">R3P38DRAFT_2779691</name>
</gene>
<dbReference type="PANTHER" id="PTHR46481">
    <property type="entry name" value="ZINC FINGER BED DOMAIN-CONTAINING PROTEIN 4"/>
    <property type="match status" value="1"/>
</dbReference>
<keyword evidence="5" id="KW-0539">Nucleus</keyword>
<feature type="region of interest" description="Disordered" evidence="6">
    <location>
        <begin position="111"/>
        <end position="229"/>
    </location>
</feature>
<dbReference type="PANTHER" id="PTHR46481:SF10">
    <property type="entry name" value="ZINC FINGER BED DOMAIN-CONTAINING PROTEIN 39"/>
    <property type="match status" value="1"/>
</dbReference>
<evidence type="ECO:0000256" key="2">
    <source>
        <dbReference type="ARBA" id="ARBA00022723"/>
    </source>
</evidence>
<feature type="region of interest" description="Disordered" evidence="6">
    <location>
        <begin position="480"/>
        <end position="525"/>
    </location>
</feature>
<dbReference type="SUPFAM" id="SSF53098">
    <property type="entry name" value="Ribonuclease H-like"/>
    <property type="match status" value="1"/>
</dbReference>
<evidence type="ECO:0000256" key="3">
    <source>
        <dbReference type="ARBA" id="ARBA00022771"/>
    </source>
</evidence>
<keyword evidence="8" id="KW-1185">Reference proteome</keyword>
<dbReference type="InterPro" id="IPR052035">
    <property type="entry name" value="ZnF_BED_domain_contain"/>
</dbReference>
<dbReference type="EMBL" id="JAWWNJ010000036">
    <property type="protein sequence ID" value="KAK7022969.1"/>
    <property type="molecule type" value="Genomic_DNA"/>
</dbReference>
<keyword evidence="2" id="KW-0479">Metal-binding</keyword>
<evidence type="ECO:0000256" key="1">
    <source>
        <dbReference type="ARBA" id="ARBA00004123"/>
    </source>
</evidence>
<evidence type="ECO:0000256" key="5">
    <source>
        <dbReference type="ARBA" id="ARBA00023242"/>
    </source>
</evidence>
<keyword evidence="4" id="KW-0862">Zinc</keyword>
<feature type="compositionally biased region" description="Polar residues" evidence="6">
    <location>
        <begin position="174"/>
        <end position="196"/>
    </location>
</feature>
<reference evidence="7 8" key="1">
    <citation type="journal article" date="2024" name="J Genomics">
        <title>Draft genome sequencing and assembly of Favolaschia claudopus CIRM-BRFM 2984 isolated from oak limbs.</title>
        <authorList>
            <person name="Navarro D."/>
            <person name="Drula E."/>
            <person name="Chaduli D."/>
            <person name="Cazenave R."/>
            <person name="Ahrendt S."/>
            <person name="Wang J."/>
            <person name="Lipzen A."/>
            <person name="Daum C."/>
            <person name="Barry K."/>
            <person name="Grigoriev I.V."/>
            <person name="Favel A."/>
            <person name="Rosso M.N."/>
            <person name="Martin F."/>
        </authorList>
    </citation>
    <scope>NUCLEOTIDE SEQUENCE [LARGE SCALE GENOMIC DNA]</scope>
    <source>
        <strain evidence="7 8">CIRM-BRFM 2984</strain>
    </source>
</reference>
<evidence type="ECO:0000256" key="4">
    <source>
        <dbReference type="ARBA" id="ARBA00022833"/>
    </source>
</evidence>
<sequence length="624" mass="69671">MHEISVKYEDPPKTQRHYPVRCYSLISFDIIWSYRLSSDADVIDPTSHSCPDVGSIEFAGKSLFTIFVLGAFGRSLPIYGQQVTSGSTLHSLGIGPLSHLSLRIRILGGADEGGEGSASRSKRKRDTTHMSEIIQAEDLDSDGNPEADRPTKKKVKPRAAEGDNTDPEDKDFTSGATSDSDSEASITMTNEEIANSLTPPRLRTLPPRRKAPSKKDKGKNRASSRCTNGHNTVLEQRRLFEQRGVLEYGGGPRAMQHPRINRSNNRSPIYLFYEDVECDSDGEKEDGSRYWKCRHGKRRIFTITKSMRDNTKVVQVSSSTSKSILYTSTVSTRYSMHENGSATAEEKAWAAGTTPMDEATKAKYANKIEELNKDIQQMFAKQARPLRSTLHREEWQISTRVKIWPAVVWQTVEDFGLKGRITAFVMDNATNNDTMVEAFERRCRVENIYFSASDGRMRCMPHTIHLAALKSLIAAGGDRGVDKGRVKESGVGPSGLPEATTEPLSAARENEATQTEDAADTDTDKPQSLVGQAIFKLRKIIRHARSSPQRRKTWQKEVAAWHQERKDAAVAASADPSKRPTVQDLDTANELVLMLILDVKTRWSSSHQMLRMISRFCASLLSIF</sequence>
<comment type="caution">
    <text evidence="7">The sequence shown here is derived from an EMBL/GenBank/DDBJ whole genome shotgun (WGS) entry which is preliminary data.</text>
</comment>
<comment type="subcellular location">
    <subcellularLocation>
        <location evidence="1">Nucleus</location>
    </subcellularLocation>
</comment>
<feature type="compositionally biased region" description="Basic residues" evidence="6">
    <location>
        <begin position="206"/>
        <end position="222"/>
    </location>
</feature>